<evidence type="ECO:0000256" key="9">
    <source>
        <dbReference type="ARBA" id="ARBA00022741"/>
    </source>
</evidence>
<dbReference type="PANTHER" id="PTHR21299:SF1">
    <property type="entry name" value="PANTOATE--BETA-ALANINE LIGASE"/>
    <property type="match status" value="1"/>
</dbReference>
<dbReference type="Pfam" id="PF02569">
    <property type="entry name" value="Pantoate_ligase"/>
    <property type="match status" value="1"/>
</dbReference>
<dbReference type="UniPathway" id="UPA00028">
    <property type="reaction ID" value="UER00005"/>
</dbReference>
<dbReference type="GO" id="GO:0005829">
    <property type="term" value="C:cytosol"/>
    <property type="evidence" value="ECO:0007669"/>
    <property type="project" value="TreeGrafter"/>
</dbReference>
<feature type="binding site" evidence="13">
    <location>
        <position position="155"/>
    </location>
    <ligand>
        <name>(R)-pantoate</name>
        <dbReference type="ChEBI" id="CHEBI:15980"/>
    </ligand>
</feature>
<dbReference type="FunFam" id="3.40.50.620:FF:000114">
    <property type="entry name" value="Pantothenate synthetase"/>
    <property type="match status" value="1"/>
</dbReference>
<dbReference type="Gene3D" id="3.30.1300.10">
    <property type="entry name" value="Pantoate-beta-alanine ligase, C-terminal domain"/>
    <property type="match status" value="1"/>
</dbReference>
<feature type="binding site" evidence="13">
    <location>
        <position position="61"/>
    </location>
    <ligand>
        <name>(R)-pantoate</name>
        <dbReference type="ChEBI" id="CHEBI:15980"/>
    </ligand>
</feature>
<keyword evidence="10 13" id="KW-0067">ATP-binding</keyword>
<dbReference type="Gene3D" id="3.40.50.620">
    <property type="entry name" value="HUPs"/>
    <property type="match status" value="1"/>
</dbReference>
<keyword evidence="9 13" id="KW-0547">Nucleotide-binding</keyword>
<feature type="binding site" evidence="13">
    <location>
        <position position="178"/>
    </location>
    <ligand>
        <name>ATP</name>
        <dbReference type="ChEBI" id="CHEBI:30616"/>
    </ligand>
</feature>
<sequence length="297" mass="32657">MRIVETKVELRDILAPHRRAGESVGFVPTMGYLHEGHAALVRRARAENALVVVSIFVNPMQFGPGEDYARYPRDPERDAALLESLGVDVLFLPAVEEMYGSEGTAQVRVDPGPLGARLCGAFRPGHFTGVATVVSKLFHLVEPTRAYFGLKDAQQVAIIRRMVEDLDFPVEIVGVPTVREADGLALSSRNVYLTPEERRRATALYRALEAAWAELLRGERRGKVLTDVVRGVLAEAEISPEYVALVTYPALEDVEELPEGPPFGEAYLLALAARIGVARLIDNMIFARTAEGLLRVN</sequence>
<dbReference type="EMBL" id="PEBW01000007">
    <property type="protein sequence ID" value="PTQ51140.1"/>
    <property type="molecule type" value="Genomic_DNA"/>
</dbReference>
<evidence type="ECO:0000256" key="7">
    <source>
        <dbReference type="ARBA" id="ARBA00022598"/>
    </source>
</evidence>
<evidence type="ECO:0000256" key="4">
    <source>
        <dbReference type="ARBA" id="ARBA00012219"/>
    </source>
</evidence>
<evidence type="ECO:0000256" key="8">
    <source>
        <dbReference type="ARBA" id="ARBA00022655"/>
    </source>
</evidence>
<evidence type="ECO:0000256" key="1">
    <source>
        <dbReference type="ARBA" id="ARBA00004496"/>
    </source>
</evidence>
<dbReference type="EC" id="6.3.2.1" evidence="4 13"/>
<evidence type="ECO:0000256" key="12">
    <source>
        <dbReference type="ARBA" id="ARBA00055042"/>
    </source>
</evidence>
<feature type="binding site" evidence="13">
    <location>
        <begin position="186"/>
        <end position="189"/>
    </location>
    <ligand>
        <name>ATP</name>
        <dbReference type="ChEBI" id="CHEBI:30616"/>
    </ligand>
</feature>
<dbReference type="Proteomes" id="UP000244016">
    <property type="component" value="Unassembled WGS sequence"/>
</dbReference>
<evidence type="ECO:0000256" key="5">
    <source>
        <dbReference type="ARBA" id="ARBA00014155"/>
    </source>
</evidence>
<evidence type="ECO:0000256" key="3">
    <source>
        <dbReference type="ARBA" id="ARBA00009256"/>
    </source>
</evidence>
<comment type="miscellaneous">
    <text evidence="13">The reaction proceeds by a bi uni uni bi ping pong mechanism.</text>
</comment>
<comment type="caution">
    <text evidence="14">The sequence shown here is derived from an EMBL/GenBank/DDBJ whole genome shotgun (WGS) entry which is preliminary data.</text>
</comment>
<dbReference type="CDD" id="cd00560">
    <property type="entry name" value="PanC"/>
    <property type="match status" value="1"/>
</dbReference>
<organism evidence="14 15">
    <name type="scientific">Brockia lithotrophica</name>
    <dbReference type="NCBI Taxonomy" id="933949"/>
    <lineage>
        <taxon>Bacteria</taxon>
        <taxon>Bacillati</taxon>
        <taxon>Bacillota</taxon>
        <taxon>Bacilli</taxon>
        <taxon>Bacillales</taxon>
        <taxon>Bacillales Family X. Incertae Sedis</taxon>
        <taxon>Brockia</taxon>
    </lineage>
</organism>
<comment type="similarity">
    <text evidence="3 13">Belongs to the pantothenate synthetase family.</text>
</comment>
<keyword evidence="8 13" id="KW-0566">Pantothenate biosynthesis</keyword>
<feature type="binding site" evidence="13">
    <location>
        <begin position="149"/>
        <end position="152"/>
    </location>
    <ligand>
        <name>ATP</name>
        <dbReference type="ChEBI" id="CHEBI:30616"/>
    </ligand>
</feature>
<evidence type="ECO:0000256" key="13">
    <source>
        <dbReference type="HAMAP-Rule" id="MF_00158"/>
    </source>
</evidence>
<feature type="binding site" evidence="13">
    <location>
        <position position="61"/>
    </location>
    <ligand>
        <name>beta-alanine</name>
        <dbReference type="ChEBI" id="CHEBI:57966"/>
    </ligand>
</feature>
<proteinExistence type="inferred from homology"/>
<dbReference type="SUPFAM" id="SSF52374">
    <property type="entry name" value="Nucleotidylyl transferase"/>
    <property type="match status" value="1"/>
</dbReference>
<evidence type="ECO:0000256" key="6">
    <source>
        <dbReference type="ARBA" id="ARBA00022490"/>
    </source>
</evidence>
<dbReference type="GO" id="GO:0004592">
    <property type="term" value="F:pantoate-beta-alanine ligase activity"/>
    <property type="evidence" value="ECO:0007669"/>
    <property type="project" value="UniProtKB-UniRule"/>
</dbReference>
<comment type="pathway">
    <text evidence="2 13">Cofactor biosynthesis; (R)-pantothenate biosynthesis; (R)-pantothenate from (R)-pantoate and beta-alanine: step 1/1.</text>
</comment>
<feature type="active site" description="Proton donor" evidence="13">
    <location>
        <position position="37"/>
    </location>
</feature>
<evidence type="ECO:0000256" key="10">
    <source>
        <dbReference type="ARBA" id="ARBA00022840"/>
    </source>
</evidence>
<comment type="subunit">
    <text evidence="13">Homodimer.</text>
</comment>
<evidence type="ECO:0000313" key="15">
    <source>
        <dbReference type="Proteomes" id="UP000244016"/>
    </source>
</evidence>
<reference evidence="14 15" key="1">
    <citation type="submission" date="2017-08" db="EMBL/GenBank/DDBJ databases">
        <title>Burning lignite coal seam in the remote Altai Mountains harbors a hydrogen-driven thermophilic microbial community.</title>
        <authorList>
            <person name="Kadnikov V.V."/>
            <person name="Mardanov A.V."/>
            <person name="Ivasenko D."/>
            <person name="Beletsky A.V."/>
            <person name="Karnachuk O.V."/>
            <person name="Ravin N.V."/>
        </authorList>
    </citation>
    <scope>NUCLEOTIDE SEQUENCE [LARGE SCALE GENOMIC DNA]</scope>
    <source>
        <strain evidence="14">AL31</strain>
    </source>
</reference>
<dbReference type="NCBIfam" id="TIGR00018">
    <property type="entry name" value="panC"/>
    <property type="match status" value="1"/>
</dbReference>
<accession>A0A2T5G4L6</accession>
<dbReference type="GO" id="GO:0015940">
    <property type="term" value="P:pantothenate biosynthetic process"/>
    <property type="evidence" value="ECO:0007669"/>
    <property type="project" value="UniProtKB-UniRule"/>
</dbReference>
<dbReference type="HAMAP" id="MF_00158">
    <property type="entry name" value="PanC"/>
    <property type="match status" value="1"/>
</dbReference>
<evidence type="ECO:0000256" key="11">
    <source>
        <dbReference type="ARBA" id="ARBA00048258"/>
    </source>
</evidence>
<evidence type="ECO:0000313" key="14">
    <source>
        <dbReference type="EMBL" id="PTQ51140.1"/>
    </source>
</evidence>
<dbReference type="GO" id="GO:0005524">
    <property type="term" value="F:ATP binding"/>
    <property type="evidence" value="ECO:0007669"/>
    <property type="project" value="UniProtKB-KW"/>
</dbReference>
<keyword evidence="7 13" id="KW-0436">Ligase</keyword>
<dbReference type="PANTHER" id="PTHR21299">
    <property type="entry name" value="CYTIDYLATE KINASE/PANTOATE-BETA-ALANINE LIGASE"/>
    <property type="match status" value="1"/>
</dbReference>
<gene>
    <name evidence="13" type="primary">panC</name>
    <name evidence="14" type="ORF">BLITH_0570</name>
</gene>
<dbReference type="InterPro" id="IPR042176">
    <property type="entry name" value="Pantoate_ligase_C"/>
</dbReference>
<feature type="binding site" evidence="13">
    <location>
        <begin position="30"/>
        <end position="37"/>
    </location>
    <ligand>
        <name>ATP</name>
        <dbReference type="ChEBI" id="CHEBI:30616"/>
    </ligand>
</feature>
<comment type="catalytic activity">
    <reaction evidence="11 13">
        <text>(R)-pantoate + beta-alanine + ATP = (R)-pantothenate + AMP + diphosphate + H(+)</text>
        <dbReference type="Rhea" id="RHEA:10912"/>
        <dbReference type="ChEBI" id="CHEBI:15378"/>
        <dbReference type="ChEBI" id="CHEBI:15980"/>
        <dbReference type="ChEBI" id="CHEBI:29032"/>
        <dbReference type="ChEBI" id="CHEBI:30616"/>
        <dbReference type="ChEBI" id="CHEBI:33019"/>
        <dbReference type="ChEBI" id="CHEBI:57966"/>
        <dbReference type="ChEBI" id="CHEBI:456215"/>
        <dbReference type="EC" id="6.3.2.1"/>
    </reaction>
</comment>
<dbReference type="InterPro" id="IPR014729">
    <property type="entry name" value="Rossmann-like_a/b/a_fold"/>
</dbReference>
<dbReference type="InterPro" id="IPR003721">
    <property type="entry name" value="Pantoate_ligase"/>
</dbReference>
<comment type="function">
    <text evidence="12 13">Catalyzes the condensation of pantoate with beta-alanine in an ATP-dependent reaction via a pantoyl-adenylate intermediate.</text>
</comment>
<dbReference type="AlphaFoldDB" id="A0A2T5G4L6"/>
<protein>
    <recommendedName>
        <fullName evidence="5 13">Pantothenate synthetase</fullName>
        <shortName evidence="13">PS</shortName>
        <ecNumber evidence="4 13">6.3.2.1</ecNumber>
    </recommendedName>
    <alternativeName>
        <fullName evidence="13">Pantoate--beta-alanine ligase</fullName>
    </alternativeName>
    <alternativeName>
        <fullName evidence="13">Pantoate-activating enzyme</fullName>
    </alternativeName>
</protein>
<name>A0A2T5G4L6_9BACL</name>
<keyword evidence="6 13" id="KW-0963">Cytoplasm</keyword>
<evidence type="ECO:0000256" key="2">
    <source>
        <dbReference type="ARBA" id="ARBA00004990"/>
    </source>
</evidence>
<comment type="subcellular location">
    <subcellularLocation>
        <location evidence="1 13">Cytoplasm</location>
    </subcellularLocation>
</comment>